<evidence type="ECO:0000313" key="2">
    <source>
        <dbReference type="Proteomes" id="UP001054837"/>
    </source>
</evidence>
<organism evidence="1 2">
    <name type="scientific">Caerostris darwini</name>
    <dbReference type="NCBI Taxonomy" id="1538125"/>
    <lineage>
        <taxon>Eukaryota</taxon>
        <taxon>Metazoa</taxon>
        <taxon>Ecdysozoa</taxon>
        <taxon>Arthropoda</taxon>
        <taxon>Chelicerata</taxon>
        <taxon>Arachnida</taxon>
        <taxon>Araneae</taxon>
        <taxon>Araneomorphae</taxon>
        <taxon>Entelegynae</taxon>
        <taxon>Araneoidea</taxon>
        <taxon>Araneidae</taxon>
        <taxon>Caerostris</taxon>
    </lineage>
</organism>
<dbReference type="AlphaFoldDB" id="A0AAV4WFA5"/>
<sequence length="54" mass="5966">GSVIVFKLSPNLRSSLKAQETLEKPLFIASEIDKMEKILSASTIKSTSVKDERT</sequence>
<gene>
    <name evidence="1" type="ORF">CDAR_562981</name>
</gene>
<accession>A0AAV4WFA5</accession>
<protein>
    <submittedName>
        <fullName evidence="1">Uncharacterized protein</fullName>
    </submittedName>
</protein>
<evidence type="ECO:0000313" key="1">
    <source>
        <dbReference type="EMBL" id="GIY80534.1"/>
    </source>
</evidence>
<name>A0AAV4WFA5_9ARAC</name>
<dbReference type="EMBL" id="BPLQ01014512">
    <property type="protein sequence ID" value="GIY80534.1"/>
    <property type="molecule type" value="Genomic_DNA"/>
</dbReference>
<dbReference type="Proteomes" id="UP001054837">
    <property type="component" value="Unassembled WGS sequence"/>
</dbReference>
<keyword evidence="2" id="KW-1185">Reference proteome</keyword>
<feature type="non-terminal residue" evidence="1">
    <location>
        <position position="1"/>
    </location>
</feature>
<reference evidence="1 2" key="1">
    <citation type="submission" date="2021-06" db="EMBL/GenBank/DDBJ databases">
        <title>Caerostris darwini draft genome.</title>
        <authorList>
            <person name="Kono N."/>
            <person name="Arakawa K."/>
        </authorList>
    </citation>
    <scope>NUCLEOTIDE SEQUENCE [LARGE SCALE GENOMIC DNA]</scope>
</reference>
<proteinExistence type="predicted"/>
<comment type="caution">
    <text evidence="1">The sequence shown here is derived from an EMBL/GenBank/DDBJ whole genome shotgun (WGS) entry which is preliminary data.</text>
</comment>